<dbReference type="EMBL" id="AM039952">
    <property type="protein sequence ID" value="CAJ24634.1"/>
    <property type="molecule type" value="Genomic_DNA"/>
</dbReference>
<name>Q3BRC8_XANE5</name>
<evidence type="ECO:0000313" key="1">
    <source>
        <dbReference type="EMBL" id="CAJ24634.1"/>
    </source>
</evidence>
<reference evidence="1 2" key="1">
    <citation type="journal article" date="2005" name="J. Bacteriol.">
        <title>Insights into genome plasticity and pathogenicity of the plant pathogenic Bacterium Xanthomonas campestris pv. vesicatoria revealed by the complete genome sequence.</title>
        <authorList>
            <person name="Thieme F."/>
            <person name="Koebnik R."/>
            <person name="Bekel T."/>
            <person name="Berger C."/>
            <person name="Boch J."/>
            <person name="Buettner D."/>
            <person name="Caldana C."/>
            <person name="Gaigalat L."/>
            <person name="Goesmann A."/>
            <person name="Kay S."/>
            <person name="Kirchner O."/>
            <person name="Lanz C."/>
            <person name="Linke B."/>
            <person name="McHardy A.C."/>
            <person name="Meyer F."/>
            <person name="Mittenhuber G."/>
            <person name="Nies D.H."/>
            <person name="Niesbach-Kloesgen U."/>
            <person name="Patschkowski T."/>
            <person name="Rueckert C."/>
            <person name="Rupp O."/>
            <person name="Schneicker S."/>
            <person name="Schuster S.C."/>
            <person name="Vorhoelter F.J."/>
            <person name="Weber E."/>
            <person name="Puehler A."/>
            <person name="Bonas U."/>
            <person name="Bartels D."/>
            <person name="Kaiser O."/>
        </authorList>
    </citation>
    <scope>NUCLEOTIDE SEQUENCE [LARGE SCALE GENOMIC DNA]</scope>
    <source>
        <strain evidence="1 2">85-10</strain>
    </source>
</reference>
<dbReference type="HOGENOM" id="CLU_3124130_0_0_6"/>
<accession>Q3BRC8</accession>
<dbReference type="KEGG" id="xcv:XCV2954"/>
<evidence type="ECO:0000313" key="2">
    <source>
        <dbReference type="Proteomes" id="UP000007069"/>
    </source>
</evidence>
<protein>
    <submittedName>
        <fullName evidence="1">Uncharacterized protein</fullName>
    </submittedName>
</protein>
<proteinExistence type="predicted"/>
<dbReference type="Proteomes" id="UP000007069">
    <property type="component" value="Chromosome"/>
</dbReference>
<organism evidence="2">
    <name type="scientific">Xanthomonas euvesicatoria pv. vesicatoria (strain 85-10)</name>
    <name type="common">Xanthomonas campestris pv. vesicatoria</name>
    <dbReference type="NCBI Taxonomy" id="316273"/>
    <lineage>
        <taxon>Bacteria</taxon>
        <taxon>Pseudomonadati</taxon>
        <taxon>Pseudomonadota</taxon>
        <taxon>Gammaproteobacteria</taxon>
        <taxon>Lysobacterales</taxon>
        <taxon>Lysobacteraceae</taxon>
        <taxon>Xanthomonas</taxon>
    </lineage>
</organism>
<gene>
    <name evidence="1" type="ordered locus">XCV2954</name>
</gene>
<sequence length="50" mass="5376">MEGAHDPQGQAAHAGPSLGRARLAVSAVDLLAALHQWRMRTWAQMPMLAV</sequence>
<dbReference type="AlphaFoldDB" id="Q3BRC8"/>